<proteinExistence type="predicted"/>
<keyword evidence="2" id="KW-1185">Reference proteome</keyword>
<organism evidence="1 2">
    <name type="scientific">Isoptericola halotolerans</name>
    <dbReference type="NCBI Taxonomy" id="300560"/>
    <lineage>
        <taxon>Bacteria</taxon>
        <taxon>Bacillati</taxon>
        <taxon>Actinomycetota</taxon>
        <taxon>Actinomycetes</taxon>
        <taxon>Micrococcales</taxon>
        <taxon>Promicromonosporaceae</taxon>
        <taxon>Isoptericola</taxon>
    </lineage>
</organism>
<gene>
    <name evidence="1" type="ORF">BCL65_11187</name>
</gene>
<accession>A0ABX5EAL3</accession>
<protein>
    <submittedName>
        <fullName evidence="1">Uncharacterized protein</fullName>
    </submittedName>
</protein>
<comment type="caution">
    <text evidence="1">The sequence shown here is derived from an EMBL/GenBank/DDBJ whole genome shotgun (WGS) entry which is preliminary data.</text>
</comment>
<dbReference type="EMBL" id="PVTX01000011">
    <property type="protein sequence ID" value="PRZ04053.1"/>
    <property type="molecule type" value="Genomic_DNA"/>
</dbReference>
<evidence type="ECO:0000313" key="2">
    <source>
        <dbReference type="Proteomes" id="UP000239895"/>
    </source>
</evidence>
<dbReference type="Proteomes" id="UP000239895">
    <property type="component" value="Unassembled WGS sequence"/>
</dbReference>
<reference evidence="1 2" key="1">
    <citation type="submission" date="2018-03" db="EMBL/GenBank/DDBJ databases">
        <title>Comparative analysis of microorganisms from saline springs in Andes Mountain Range, Colombia.</title>
        <authorList>
            <person name="Rubin E."/>
        </authorList>
    </citation>
    <scope>NUCLEOTIDE SEQUENCE [LARGE SCALE GENOMIC DNA]</scope>
    <source>
        <strain evidence="1 2">CG 23</strain>
    </source>
</reference>
<name>A0ABX5EAL3_9MICO</name>
<sequence length="122" mass="13295">MWDATVNPWNRRARRPADAPVGAVELGARWYLVHPDAGVLEVRGGRTSEGMVVFATVAEPRQWFAVFRGFETPDGLYAEILGEVDPDVGQRALDRRIGGDASAADVIAGHLDVRIVREVASV</sequence>
<evidence type="ECO:0000313" key="1">
    <source>
        <dbReference type="EMBL" id="PRZ04053.1"/>
    </source>
</evidence>